<name>A0A8J4PUA3_9MYCE</name>
<evidence type="ECO:0000313" key="2">
    <source>
        <dbReference type="EMBL" id="KAF2073705.1"/>
    </source>
</evidence>
<protein>
    <submittedName>
        <fullName evidence="2">Uncharacterized protein</fullName>
    </submittedName>
</protein>
<keyword evidence="3" id="KW-1185">Reference proteome</keyword>
<feature type="region of interest" description="Disordered" evidence="1">
    <location>
        <begin position="1"/>
        <end position="71"/>
    </location>
</feature>
<proteinExistence type="predicted"/>
<feature type="compositionally biased region" description="Basic and acidic residues" evidence="1">
    <location>
        <begin position="10"/>
        <end position="24"/>
    </location>
</feature>
<reference evidence="2" key="1">
    <citation type="submission" date="2020-01" db="EMBL/GenBank/DDBJ databases">
        <title>Development of genomics and gene disruption for Polysphondylium violaceum indicates a role for the polyketide synthase stlB in stalk morphogenesis.</title>
        <authorList>
            <person name="Narita B."/>
            <person name="Kawabe Y."/>
            <person name="Kin K."/>
            <person name="Saito T."/>
            <person name="Gibbs R."/>
            <person name="Kuspa A."/>
            <person name="Muzny D."/>
            <person name="Queller D."/>
            <person name="Richards S."/>
            <person name="Strassman J."/>
            <person name="Sucgang R."/>
            <person name="Worley K."/>
            <person name="Schaap P."/>
        </authorList>
    </citation>
    <scope>NUCLEOTIDE SEQUENCE</scope>
    <source>
        <strain evidence="2">QSvi11</strain>
    </source>
</reference>
<evidence type="ECO:0000313" key="3">
    <source>
        <dbReference type="Proteomes" id="UP000695562"/>
    </source>
</evidence>
<accession>A0A8J4PUA3</accession>
<feature type="compositionally biased region" description="Polar residues" evidence="1">
    <location>
        <begin position="117"/>
        <end position="142"/>
    </location>
</feature>
<evidence type="ECO:0000256" key="1">
    <source>
        <dbReference type="SAM" id="MobiDB-lite"/>
    </source>
</evidence>
<feature type="region of interest" description="Disordered" evidence="1">
    <location>
        <begin position="117"/>
        <end position="156"/>
    </location>
</feature>
<gene>
    <name evidence="2" type="ORF">CYY_004993</name>
</gene>
<dbReference type="OrthoDB" id="10613135at2759"/>
<comment type="caution">
    <text evidence="2">The sequence shown here is derived from an EMBL/GenBank/DDBJ whole genome shotgun (WGS) entry which is preliminary data.</text>
</comment>
<dbReference type="EMBL" id="AJWJ01000188">
    <property type="protein sequence ID" value="KAF2073705.1"/>
    <property type="molecule type" value="Genomic_DNA"/>
</dbReference>
<dbReference type="Proteomes" id="UP000695562">
    <property type="component" value="Unassembled WGS sequence"/>
</dbReference>
<organism evidence="2 3">
    <name type="scientific">Polysphondylium violaceum</name>
    <dbReference type="NCBI Taxonomy" id="133409"/>
    <lineage>
        <taxon>Eukaryota</taxon>
        <taxon>Amoebozoa</taxon>
        <taxon>Evosea</taxon>
        <taxon>Eumycetozoa</taxon>
        <taxon>Dictyostelia</taxon>
        <taxon>Dictyosteliales</taxon>
        <taxon>Dictyosteliaceae</taxon>
        <taxon>Polysphondylium</taxon>
    </lineage>
</organism>
<dbReference type="AlphaFoldDB" id="A0A8J4PUA3"/>
<sequence>MRPILSRLRSFSDPKGKKEDEHENGSNSEPTTPKKKEKLKKITEDETTTTVTVEEDLDEANPCADPDAEEEYCTGACDSDGEYDLVDEDGDTVGSPKKHKFKKNVYKWMSITFSGLSMGSIAPDSNPSPRGATSPNLNSQYVPQRRRSTIDNFPYK</sequence>